<dbReference type="InterPro" id="IPR011008">
    <property type="entry name" value="Dimeric_a/b-barrel"/>
</dbReference>
<evidence type="ECO:0000259" key="1">
    <source>
        <dbReference type="Pfam" id="PF07978"/>
    </source>
</evidence>
<name>A0A381NV91_9ZZZZ</name>
<protein>
    <recommendedName>
        <fullName evidence="1">NIPSNAP domain-containing protein</fullName>
    </recommendedName>
</protein>
<feature type="domain" description="NIPSNAP" evidence="1">
    <location>
        <begin position="3"/>
        <end position="90"/>
    </location>
</feature>
<dbReference type="Gene3D" id="3.30.70.100">
    <property type="match status" value="1"/>
</dbReference>
<reference evidence="2" key="1">
    <citation type="submission" date="2018-05" db="EMBL/GenBank/DDBJ databases">
        <authorList>
            <person name="Lanie J.A."/>
            <person name="Ng W.-L."/>
            <person name="Kazmierczak K.M."/>
            <person name="Andrzejewski T.M."/>
            <person name="Davidsen T.M."/>
            <person name="Wayne K.J."/>
            <person name="Tettelin H."/>
            <person name="Glass J.I."/>
            <person name="Rusch D."/>
            <person name="Podicherti R."/>
            <person name="Tsui H.-C.T."/>
            <person name="Winkler M.E."/>
        </authorList>
    </citation>
    <scope>NUCLEOTIDE SEQUENCE</scope>
</reference>
<accession>A0A381NV91</accession>
<sequence>MFYELRQYKIVDGKMDAFVELMESEIIPFQVGRGMVITGSFRGEEDPTTYVWMRRFNSEAEREQLYAAVYESDEWKTSFAPRVSELMDREGINVQRIIPTPRSVTQ</sequence>
<evidence type="ECO:0000313" key="2">
    <source>
        <dbReference type="EMBL" id="SUZ57403.1"/>
    </source>
</evidence>
<dbReference type="SUPFAM" id="SSF54909">
    <property type="entry name" value="Dimeric alpha+beta barrel"/>
    <property type="match status" value="1"/>
</dbReference>
<proteinExistence type="predicted"/>
<dbReference type="InterPro" id="IPR012577">
    <property type="entry name" value="NIPSNAP"/>
</dbReference>
<dbReference type="AlphaFoldDB" id="A0A381NV91"/>
<dbReference type="EMBL" id="UINC01000555">
    <property type="protein sequence ID" value="SUZ57403.1"/>
    <property type="molecule type" value="Genomic_DNA"/>
</dbReference>
<organism evidence="2">
    <name type="scientific">marine metagenome</name>
    <dbReference type="NCBI Taxonomy" id="408172"/>
    <lineage>
        <taxon>unclassified sequences</taxon>
        <taxon>metagenomes</taxon>
        <taxon>ecological metagenomes</taxon>
    </lineage>
</organism>
<gene>
    <name evidence="2" type="ORF">METZ01_LOCUS10257</name>
</gene>
<dbReference type="Pfam" id="PF07978">
    <property type="entry name" value="NIPSNAP"/>
    <property type="match status" value="1"/>
</dbReference>